<sequence>MKLVNFLVNGETRMGVLDDGQVVDVLALHEAQPFLDGAAVRAMSDTASVITHWVTLKPLFEDAVARSRKTTGARPRMEDVTLTAPIRPSTILCSGSNYLSHNQEKANADTSGKEPEFFVKTGDCVIGSREQIIHDPLLTSKLDGEVELAVVIGKPGRHIAVEDALDHVFGYTIVNDVTARDRQVRRRPDGSYWYELGRGKLFDTSAPMGPCIVTRDELPDPQRITVRSWVNGELRQISSTSQMIWTVAELIHFFSINMTLRPGMVIITGTPSGTAWSTDHELGGHWVGTNGMVPAPGYLKKGDVIVCEIDGIGRLENAVAA</sequence>
<dbReference type="GO" id="GO:0003824">
    <property type="term" value="F:catalytic activity"/>
    <property type="evidence" value="ECO:0007669"/>
    <property type="project" value="InterPro"/>
</dbReference>
<dbReference type="EMBL" id="JACHLP010000018">
    <property type="protein sequence ID" value="MBB4846240.1"/>
    <property type="molecule type" value="Genomic_DNA"/>
</dbReference>
<gene>
    <name evidence="5" type="ORF">HNP55_004795</name>
</gene>
<dbReference type="PANTHER" id="PTHR42796:SF4">
    <property type="entry name" value="FUMARYLACETOACETATE HYDROLASE DOMAIN-CONTAINING PROTEIN 2A"/>
    <property type="match status" value="1"/>
</dbReference>
<keyword evidence="3" id="KW-0479">Metal-binding</keyword>
<dbReference type="InterPro" id="IPR036663">
    <property type="entry name" value="Fumarylacetoacetase_C_sf"/>
</dbReference>
<comment type="cofactor">
    <cofactor evidence="1">
        <name>Mg(2+)</name>
        <dbReference type="ChEBI" id="CHEBI:18420"/>
    </cofactor>
</comment>
<evidence type="ECO:0000313" key="5">
    <source>
        <dbReference type="EMBL" id="MBB4846240.1"/>
    </source>
</evidence>
<organism evidence="5 6">
    <name type="scientific">Roseateles oligotrophus</name>
    <dbReference type="NCBI Taxonomy" id="1769250"/>
    <lineage>
        <taxon>Bacteria</taxon>
        <taxon>Pseudomonadati</taxon>
        <taxon>Pseudomonadota</taxon>
        <taxon>Betaproteobacteria</taxon>
        <taxon>Burkholderiales</taxon>
        <taxon>Sphaerotilaceae</taxon>
        <taxon>Roseateles</taxon>
    </lineage>
</organism>
<protein>
    <submittedName>
        <fullName evidence="5">2-keto-4-pentenoate hydratase/2-oxohepta-3-ene-1,7-dioic acid hydratase in catechol pathway</fullName>
    </submittedName>
</protein>
<evidence type="ECO:0000256" key="2">
    <source>
        <dbReference type="ARBA" id="ARBA00010211"/>
    </source>
</evidence>
<proteinExistence type="inferred from homology"/>
<dbReference type="AlphaFoldDB" id="A0A840LDJ6"/>
<dbReference type="GO" id="GO:0046872">
    <property type="term" value="F:metal ion binding"/>
    <property type="evidence" value="ECO:0007669"/>
    <property type="project" value="UniProtKB-KW"/>
</dbReference>
<dbReference type="Gene3D" id="3.90.850.10">
    <property type="entry name" value="Fumarylacetoacetase-like, C-terminal domain"/>
    <property type="match status" value="1"/>
</dbReference>
<evidence type="ECO:0000256" key="1">
    <source>
        <dbReference type="ARBA" id="ARBA00001946"/>
    </source>
</evidence>
<comment type="caution">
    <text evidence="5">The sequence shown here is derived from an EMBL/GenBank/DDBJ whole genome shotgun (WGS) entry which is preliminary data.</text>
</comment>
<dbReference type="Proteomes" id="UP000562027">
    <property type="component" value="Unassembled WGS sequence"/>
</dbReference>
<feature type="domain" description="Fumarylacetoacetase-like C-terminal" evidence="4">
    <location>
        <begin position="90"/>
        <end position="319"/>
    </location>
</feature>
<dbReference type="PANTHER" id="PTHR42796">
    <property type="entry name" value="FUMARYLACETOACETATE HYDROLASE DOMAIN-CONTAINING PROTEIN 2A-RELATED"/>
    <property type="match status" value="1"/>
</dbReference>
<evidence type="ECO:0000259" key="4">
    <source>
        <dbReference type="Pfam" id="PF01557"/>
    </source>
</evidence>
<evidence type="ECO:0000313" key="6">
    <source>
        <dbReference type="Proteomes" id="UP000562027"/>
    </source>
</evidence>
<evidence type="ECO:0000256" key="3">
    <source>
        <dbReference type="ARBA" id="ARBA00022723"/>
    </source>
</evidence>
<keyword evidence="6" id="KW-1185">Reference proteome</keyword>
<reference evidence="5 6" key="1">
    <citation type="submission" date="2020-08" db="EMBL/GenBank/DDBJ databases">
        <title>Functional genomics of gut bacteria from endangered species of beetles.</title>
        <authorList>
            <person name="Carlos-Shanley C."/>
        </authorList>
    </citation>
    <scope>NUCLEOTIDE SEQUENCE [LARGE SCALE GENOMIC DNA]</scope>
    <source>
        <strain evidence="5 6">S00239</strain>
    </source>
</reference>
<dbReference type="InterPro" id="IPR051121">
    <property type="entry name" value="FAH"/>
</dbReference>
<dbReference type="Pfam" id="PF01557">
    <property type="entry name" value="FAA_hydrolase"/>
    <property type="match status" value="1"/>
</dbReference>
<dbReference type="SUPFAM" id="SSF56529">
    <property type="entry name" value="FAH"/>
    <property type="match status" value="1"/>
</dbReference>
<comment type="similarity">
    <text evidence="2">Belongs to the FAH family.</text>
</comment>
<accession>A0A840LDJ6</accession>
<dbReference type="RefSeq" id="WP_184304866.1">
    <property type="nucleotide sequence ID" value="NZ_JACHLP010000018.1"/>
</dbReference>
<dbReference type="InterPro" id="IPR011234">
    <property type="entry name" value="Fumarylacetoacetase-like_C"/>
</dbReference>
<name>A0A840LDJ6_9BURK</name>
<dbReference type="GO" id="GO:0044281">
    <property type="term" value="P:small molecule metabolic process"/>
    <property type="evidence" value="ECO:0007669"/>
    <property type="project" value="UniProtKB-ARBA"/>
</dbReference>